<proteinExistence type="predicted"/>
<dbReference type="InterPro" id="IPR031009">
    <property type="entry name" value="Tcm_partner"/>
</dbReference>
<evidence type="ECO:0000313" key="1">
    <source>
        <dbReference type="EMBL" id="MFD2480069.1"/>
    </source>
</evidence>
<sequence>MPVNGPVPWKRADHTGAKHDIYRRYLQRWFPILLGGSNAYPSATYAEGFAGPGVYLDDHPGSPVIAVQAMLDKVPESDAIVKMIFVDDDQRCIESLRHQLTTRFPQRPRTPDAFRLKLAHGTCTETLEPSLDAMHAWGQPILAVLDSWGNVPVTFDLLARLAHNQSSEVIITLGTQPFIRFVSTMGQEADDVFGGDPTWRHIDTMASAQAKRQHILTCYRQTLSTAGFKYLLDFELVDTRGESLYLVFGTNHRRGLEKMKDSLWEVDRIYGVGFRDPRDEQAETLFELTDPALAPLGRLLLNRLEDAPATGCRVEELREFTLFETVYRPQHVIRTLNQLRANGLIASDEPGLYRRSRVRLAS</sequence>
<dbReference type="NCBIfam" id="TIGR04474">
    <property type="entry name" value="tcm_partner"/>
    <property type="match status" value="1"/>
</dbReference>
<dbReference type="Proteomes" id="UP001597542">
    <property type="component" value="Unassembled WGS sequence"/>
</dbReference>
<gene>
    <name evidence="1" type="primary">tcmP</name>
    <name evidence="1" type="ORF">ACFSUT_07285</name>
</gene>
<dbReference type="EMBL" id="JBHUKQ010000006">
    <property type="protein sequence ID" value="MFD2480069.1"/>
    <property type="molecule type" value="Genomic_DNA"/>
</dbReference>
<accession>A0ABW5HT90</accession>
<keyword evidence="2" id="KW-1185">Reference proteome</keyword>
<organism evidence="1 2">
    <name type="scientific">Amycolatopsis albidoflavus</name>
    <dbReference type="NCBI Taxonomy" id="102226"/>
    <lineage>
        <taxon>Bacteria</taxon>
        <taxon>Bacillati</taxon>
        <taxon>Actinomycetota</taxon>
        <taxon>Actinomycetes</taxon>
        <taxon>Pseudonocardiales</taxon>
        <taxon>Pseudonocardiaceae</taxon>
        <taxon>Amycolatopsis</taxon>
    </lineage>
</organism>
<protein>
    <submittedName>
        <fullName evidence="1">Three-Cys-motif partner protein TcmP</fullName>
    </submittedName>
</protein>
<reference evidence="2" key="1">
    <citation type="journal article" date="2019" name="Int. J. Syst. Evol. Microbiol.">
        <title>The Global Catalogue of Microorganisms (GCM) 10K type strain sequencing project: providing services to taxonomists for standard genome sequencing and annotation.</title>
        <authorList>
            <consortium name="The Broad Institute Genomics Platform"/>
            <consortium name="The Broad Institute Genome Sequencing Center for Infectious Disease"/>
            <person name="Wu L."/>
            <person name="Ma J."/>
        </authorList>
    </citation>
    <scope>NUCLEOTIDE SEQUENCE [LARGE SCALE GENOMIC DNA]</scope>
    <source>
        <strain evidence="2">CGMCC 4.7638</strain>
    </source>
</reference>
<comment type="caution">
    <text evidence="1">The sequence shown here is derived from an EMBL/GenBank/DDBJ whole genome shotgun (WGS) entry which is preliminary data.</text>
</comment>
<evidence type="ECO:0000313" key="2">
    <source>
        <dbReference type="Proteomes" id="UP001597542"/>
    </source>
</evidence>
<dbReference type="RefSeq" id="WP_344286659.1">
    <property type="nucleotide sequence ID" value="NZ_BAAAHV010000027.1"/>
</dbReference>
<name>A0ABW5HT90_9PSEU</name>